<organism evidence="1 2">
    <name type="scientific">Haloechinothrix alba</name>
    <dbReference type="NCBI Taxonomy" id="664784"/>
    <lineage>
        <taxon>Bacteria</taxon>
        <taxon>Bacillati</taxon>
        <taxon>Actinomycetota</taxon>
        <taxon>Actinomycetes</taxon>
        <taxon>Pseudonocardiales</taxon>
        <taxon>Pseudonocardiaceae</taxon>
        <taxon>Haloechinothrix</taxon>
    </lineage>
</organism>
<protein>
    <submittedName>
        <fullName evidence="1">Asp/Glu/Hydantoin racemase</fullName>
    </submittedName>
</protein>
<gene>
    <name evidence="1" type="ORF">SAMN06265360_10675</name>
</gene>
<accession>A0A238WDT5</accession>
<keyword evidence="2" id="KW-1185">Reference proteome</keyword>
<dbReference type="EMBL" id="FZNW01000006">
    <property type="protein sequence ID" value="SNR44740.1"/>
    <property type="molecule type" value="Genomic_DNA"/>
</dbReference>
<dbReference type="Proteomes" id="UP000198348">
    <property type="component" value="Unassembled WGS sequence"/>
</dbReference>
<evidence type="ECO:0000313" key="2">
    <source>
        <dbReference type="Proteomes" id="UP000198348"/>
    </source>
</evidence>
<reference evidence="1 2" key="1">
    <citation type="submission" date="2017-06" db="EMBL/GenBank/DDBJ databases">
        <authorList>
            <person name="Kim H.J."/>
            <person name="Triplett B.A."/>
        </authorList>
    </citation>
    <scope>NUCLEOTIDE SEQUENCE [LARGE SCALE GENOMIC DNA]</scope>
    <source>
        <strain evidence="1 2">DSM 45207</strain>
    </source>
</reference>
<name>A0A238WDT5_9PSEU</name>
<dbReference type="GO" id="GO:0016855">
    <property type="term" value="F:racemase and epimerase activity, acting on amino acids and derivatives"/>
    <property type="evidence" value="ECO:0007669"/>
    <property type="project" value="InterPro"/>
</dbReference>
<dbReference type="InterPro" id="IPR001920">
    <property type="entry name" value="Asp/Glu_race"/>
</dbReference>
<proteinExistence type="predicted"/>
<dbReference type="Gene3D" id="3.40.50.1860">
    <property type="match status" value="1"/>
</dbReference>
<dbReference type="SUPFAM" id="SSF53681">
    <property type="entry name" value="Aspartate/glutamate racemase"/>
    <property type="match status" value="1"/>
</dbReference>
<sequence>MRHIGIVTHSVPGSAQCFQAVAQHGQQVLGTRWTMEAELYPRELAAHGLRCQVPSAQDREGIQRITFEQLVNGLFTDAARQRAQRTAVTKAWNACGGRTRTGRASSGTAACLVSRMPTRSGQCRTSTQAFSSWWV</sequence>
<evidence type="ECO:0000313" key="1">
    <source>
        <dbReference type="EMBL" id="SNR44740.1"/>
    </source>
</evidence>
<dbReference type="AlphaFoldDB" id="A0A238WDT5"/>